<evidence type="ECO:0000256" key="1">
    <source>
        <dbReference type="SAM" id="MobiDB-lite"/>
    </source>
</evidence>
<dbReference type="EMBL" id="CABFUZ020000159">
    <property type="protein sequence ID" value="VVM07351.1"/>
    <property type="molecule type" value="Genomic_DNA"/>
</dbReference>
<organism evidence="2 3">
    <name type="scientific">Methylacidimicrobium cyclopophantes</name>
    <dbReference type="NCBI Taxonomy" id="1041766"/>
    <lineage>
        <taxon>Bacteria</taxon>
        <taxon>Pseudomonadati</taxon>
        <taxon>Verrucomicrobiota</taxon>
        <taxon>Methylacidimicrobium</taxon>
    </lineage>
</organism>
<sequence length="99" mass="10853">MQTRFSSKGFVWIAGWIGISFVSSAWAGGEFEPTFPKFPYGPTDPHGNPYCVAATDLVYSPKSPYVRASSDLSRPSKPKRSSRRVARKTRGPVDSKGTP</sequence>
<accession>A0A5E6MMT1</accession>
<proteinExistence type="predicted"/>
<gene>
    <name evidence="2" type="ORF">MAMC_01566</name>
</gene>
<dbReference type="RefSeq" id="WP_142525546.1">
    <property type="nucleotide sequence ID" value="NZ_CABFUZ020000159.1"/>
</dbReference>
<dbReference type="Proteomes" id="UP000381693">
    <property type="component" value="Unassembled WGS sequence"/>
</dbReference>
<comment type="caution">
    <text evidence="2">The sequence shown here is derived from an EMBL/GenBank/DDBJ whole genome shotgun (WGS) entry which is preliminary data.</text>
</comment>
<reference evidence="2" key="1">
    <citation type="submission" date="2019-09" db="EMBL/GenBank/DDBJ databases">
        <authorList>
            <person name="Cremers G."/>
        </authorList>
    </citation>
    <scope>NUCLEOTIDE SEQUENCE [LARGE SCALE GENOMIC DNA]</scope>
    <source>
        <strain evidence="2">3B</strain>
    </source>
</reference>
<name>A0A5E6MMT1_9BACT</name>
<feature type="region of interest" description="Disordered" evidence="1">
    <location>
        <begin position="65"/>
        <end position="99"/>
    </location>
</feature>
<protein>
    <submittedName>
        <fullName evidence="2">Uncharacterized protein</fullName>
    </submittedName>
</protein>
<evidence type="ECO:0000313" key="2">
    <source>
        <dbReference type="EMBL" id="VVM07351.1"/>
    </source>
</evidence>
<evidence type="ECO:0000313" key="3">
    <source>
        <dbReference type="Proteomes" id="UP000381693"/>
    </source>
</evidence>
<dbReference type="AlphaFoldDB" id="A0A5E6MMT1"/>
<keyword evidence="3" id="KW-1185">Reference proteome</keyword>
<dbReference type="OrthoDB" id="199733at2"/>
<feature type="compositionally biased region" description="Basic residues" evidence="1">
    <location>
        <begin position="76"/>
        <end position="90"/>
    </location>
</feature>